<evidence type="ECO:0000256" key="2">
    <source>
        <dbReference type="ARBA" id="ARBA00023125"/>
    </source>
</evidence>
<protein>
    <submittedName>
        <fullName evidence="6">Helix-turn-helix domain-containing protein</fullName>
    </submittedName>
</protein>
<dbReference type="PANTHER" id="PTHR43280:SF29">
    <property type="entry name" value="ARAC-FAMILY TRANSCRIPTIONAL REGULATOR"/>
    <property type="match status" value="1"/>
</dbReference>
<feature type="transmembrane region" description="Helical" evidence="4">
    <location>
        <begin position="148"/>
        <end position="169"/>
    </location>
</feature>
<keyword evidence="7" id="KW-1185">Reference proteome</keyword>
<feature type="transmembrane region" description="Helical" evidence="4">
    <location>
        <begin position="100"/>
        <end position="118"/>
    </location>
</feature>
<dbReference type="PROSITE" id="PS01124">
    <property type="entry name" value="HTH_ARAC_FAMILY_2"/>
    <property type="match status" value="1"/>
</dbReference>
<dbReference type="SUPFAM" id="SSF46689">
    <property type="entry name" value="Homeodomain-like"/>
    <property type="match status" value="1"/>
</dbReference>
<keyword evidence="4" id="KW-1133">Transmembrane helix</keyword>
<dbReference type="InterPro" id="IPR018062">
    <property type="entry name" value="HTH_AraC-typ_CS"/>
</dbReference>
<dbReference type="RefSeq" id="WP_311386965.1">
    <property type="nucleotide sequence ID" value="NZ_JAVRHU010000001.1"/>
</dbReference>
<feature type="transmembrane region" description="Helical" evidence="4">
    <location>
        <begin position="190"/>
        <end position="215"/>
    </location>
</feature>
<comment type="caution">
    <text evidence="6">The sequence shown here is derived from an EMBL/GenBank/DDBJ whole genome shotgun (WGS) entry which is preliminary data.</text>
</comment>
<keyword evidence="4" id="KW-0472">Membrane</keyword>
<feature type="transmembrane region" description="Helical" evidence="4">
    <location>
        <begin position="227"/>
        <end position="247"/>
    </location>
</feature>
<evidence type="ECO:0000256" key="3">
    <source>
        <dbReference type="ARBA" id="ARBA00023163"/>
    </source>
</evidence>
<keyword evidence="1" id="KW-0805">Transcription regulation</keyword>
<dbReference type="Gene3D" id="1.10.10.60">
    <property type="entry name" value="Homeodomain-like"/>
    <property type="match status" value="1"/>
</dbReference>
<dbReference type="InterPro" id="IPR018060">
    <property type="entry name" value="HTH_AraC"/>
</dbReference>
<proteinExistence type="predicted"/>
<gene>
    <name evidence="6" type="ORF">RM520_03310</name>
</gene>
<reference evidence="6 7" key="1">
    <citation type="submission" date="2023-09" db="EMBL/GenBank/DDBJ databases">
        <authorList>
            <person name="Rey-Velasco X."/>
        </authorList>
    </citation>
    <scope>NUCLEOTIDE SEQUENCE [LARGE SCALE GENOMIC DNA]</scope>
    <source>
        <strain evidence="6 7">P007</strain>
    </source>
</reference>
<dbReference type="InterPro" id="IPR009057">
    <property type="entry name" value="Homeodomain-like_sf"/>
</dbReference>
<sequence>MLIFDILFGLSIIFCITTAFLIWFRFSQGQRYPVGFLALFLFIKGYSFGFYIFIKYGLVDYFPVLYKTPVPLEFLVPPFAYLYVRSVLRQETTFRKSDLWHALPFVLGVLNYATFYLMPLSEKRQVVADVIANPDYVYLVQDGLLPEWLVLIVQLFLFYCYLTAQWYTIIQHFKVKPTTVSKQFLFVKKWLYDFVKLQTFYTTSLVLVYAASSFLMFSNYKEYDVPLIITTVLMAVSFLFLSGYLLWNPKVLIGLPQLSKNSSKQAHKIVVETDTYISKIKEEQMFLQPNANLSSLALQLAISPRKLSVSIDKAKHSNFNDFINYHRVLFAKQLIEEGYLERHSIEALSQASGFHSKNAFYRAFKKEFDCTPKEYRKKDNHPAAK</sequence>
<feature type="transmembrane region" description="Helical" evidence="4">
    <location>
        <begin position="70"/>
        <end position="88"/>
    </location>
</feature>
<dbReference type="Proteomes" id="UP001250662">
    <property type="component" value="Unassembled WGS sequence"/>
</dbReference>
<evidence type="ECO:0000256" key="4">
    <source>
        <dbReference type="SAM" id="Phobius"/>
    </source>
</evidence>
<feature type="domain" description="HTH araC/xylS-type" evidence="5">
    <location>
        <begin position="271"/>
        <end position="378"/>
    </location>
</feature>
<evidence type="ECO:0000313" key="6">
    <source>
        <dbReference type="EMBL" id="MDT0620637.1"/>
    </source>
</evidence>
<accession>A0ABU3BEP4</accession>
<evidence type="ECO:0000256" key="1">
    <source>
        <dbReference type="ARBA" id="ARBA00023015"/>
    </source>
</evidence>
<keyword evidence="3" id="KW-0804">Transcription</keyword>
<dbReference type="PROSITE" id="PS00041">
    <property type="entry name" value="HTH_ARAC_FAMILY_1"/>
    <property type="match status" value="1"/>
</dbReference>
<evidence type="ECO:0000259" key="5">
    <source>
        <dbReference type="PROSITE" id="PS01124"/>
    </source>
</evidence>
<keyword evidence="2" id="KW-0238">DNA-binding</keyword>
<organism evidence="6 7">
    <name type="scientific">Croceitalea vernalis</name>
    <dbReference type="NCBI Taxonomy" id="3075599"/>
    <lineage>
        <taxon>Bacteria</taxon>
        <taxon>Pseudomonadati</taxon>
        <taxon>Bacteroidota</taxon>
        <taxon>Flavobacteriia</taxon>
        <taxon>Flavobacteriales</taxon>
        <taxon>Flavobacteriaceae</taxon>
        <taxon>Croceitalea</taxon>
    </lineage>
</organism>
<dbReference type="SMART" id="SM00342">
    <property type="entry name" value="HTH_ARAC"/>
    <property type="match status" value="1"/>
</dbReference>
<evidence type="ECO:0000313" key="7">
    <source>
        <dbReference type="Proteomes" id="UP001250662"/>
    </source>
</evidence>
<feature type="transmembrane region" description="Helical" evidence="4">
    <location>
        <begin position="6"/>
        <end position="24"/>
    </location>
</feature>
<feature type="transmembrane region" description="Helical" evidence="4">
    <location>
        <begin position="36"/>
        <end position="58"/>
    </location>
</feature>
<dbReference type="PANTHER" id="PTHR43280">
    <property type="entry name" value="ARAC-FAMILY TRANSCRIPTIONAL REGULATOR"/>
    <property type="match status" value="1"/>
</dbReference>
<name>A0ABU3BEP4_9FLAO</name>
<keyword evidence="4" id="KW-0812">Transmembrane</keyword>
<dbReference type="EMBL" id="JAVRHU010000001">
    <property type="protein sequence ID" value="MDT0620637.1"/>
    <property type="molecule type" value="Genomic_DNA"/>
</dbReference>
<dbReference type="Pfam" id="PF12833">
    <property type="entry name" value="HTH_18"/>
    <property type="match status" value="1"/>
</dbReference>